<reference evidence="3" key="2">
    <citation type="submission" date="2020-02" db="EMBL/GenBank/DDBJ databases">
        <authorList>
            <person name="Littmann E."/>
            <person name="Sorbara M."/>
        </authorList>
    </citation>
    <scope>NUCLEOTIDE SEQUENCE</scope>
    <source>
        <strain evidence="3">MSK.17.11</strain>
        <strain evidence="2">MSK.17.38</strain>
    </source>
</reference>
<dbReference type="EMBL" id="JAAIUO010000002">
    <property type="protein sequence ID" value="NSK13958.1"/>
    <property type="molecule type" value="Genomic_DNA"/>
</dbReference>
<organism evidence="3 4">
    <name type="scientific">Dorea phocaeensis</name>
    <dbReference type="NCBI Taxonomy" id="2040291"/>
    <lineage>
        <taxon>Bacteria</taxon>
        <taxon>Bacillati</taxon>
        <taxon>Bacillota</taxon>
        <taxon>Clostridia</taxon>
        <taxon>Lachnospirales</taxon>
        <taxon>Lachnospiraceae</taxon>
        <taxon>Dorea</taxon>
    </lineage>
</organism>
<dbReference type="AlphaFoldDB" id="A0A850HEX1"/>
<sequence length="48" mass="5318">MMIGWILTGIGLTGAIACLAALIATGKSFARQRERLLENIEEEQEDKR</sequence>
<dbReference type="Proteomes" id="UP000701680">
    <property type="component" value="Unassembled WGS sequence"/>
</dbReference>
<evidence type="ECO:0000313" key="2">
    <source>
        <dbReference type="EMBL" id="NSK13958.1"/>
    </source>
</evidence>
<protein>
    <submittedName>
        <fullName evidence="3">Uncharacterized protein</fullName>
    </submittedName>
</protein>
<evidence type="ECO:0000313" key="3">
    <source>
        <dbReference type="EMBL" id="NVH57955.1"/>
    </source>
</evidence>
<keyword evidence="4" id="KW-1185">Reference proteome</keyword>
<evidence type="ECO:0000313" key="4">
    <source>
        <dbReference type="Proteomes" id="UP000528555"/>
    </source>
</evidence>
<dbReference type="EMBL" id="JAAITX010000002">
    <property type="protein sequence ID" value="NVH57955.1"/>
    <property type="molecule type" value="Genomic_DNA"/>
</dbReference>
<keyword evidence="1" id="KW-0472">Membrane</keyword>
<evidence type="ECO:0000256" key="1">
    <source>
        <dbReference type="SAM" id="Phobius"/>
    </source>
</evidence>
<comment type="caution">
    <text evidence="3">The sequence shown here is derived from an EMBL/GenBank/DDBJ whole genome shotgun (WGS) entry which is preliminary data.</text>
</comment>
<dbReference type="Proteomes" id="UP000528555">
    <property type="component" value="Unassembled WGS sequence"/>
</dbReference>
<name>A0A850HEX1_9FIRM</name>
<gene>
    <name evidence="3" type="ORF">G5A66_04675</name>
    <name evidence="2" type="ORF">G5A75_03525</name>
</gene>
<keyword evidence="1" id="KW-0812">Transmembrane</keyword>
<reference evidence="4 5" key="1">
    <citation type="journal article" date="2020" name="Cell Host Microbe">
        <title>Functional and Genomic Variation between Human-Derived Isolates of Lachnospiraceae Reveals Inter- and Intra-Species Diversity.</title>
        <authorList>
            <person name="Sorbara M.T."/>
            <person name="Littmann E.R."/>
            <person name="Fontana E."/>
            <person name="Moody T.U."/>
            <person name="Kohout C.E."/>
            <person name="Gjonbalaj M."/>
            <person name="Eaton V."/>
            <person name="Seok R."/>
            <person name="Leiner I.M."/>
            <person name="Pamer E.G."/>
        </authorList>
    </citation>
    <scope>NUCLEOTIDE SEQUENCE [LARGE SCALE GENOMIC DNA]</scope>
    <source>
        <strain evidence="3 4">MSK.17.11</strain>
        <strain evidence="2 5">MSK.17.38</strain>
    </source>
</reference>
<evidence type="ECO:0000313" key="5">
    <source>
        <dbReference type="Proteomes" id="UP000701680"/>
    </source>
</evidence>
<proteinExistence type="predicted"/>
<accession>A0A850HEX1</accession>
<dbReference type="RefSeq" id="WP_159459840.1">
    <property type="nucleotide sequence ID" value="NZ_JAAITX010000002.1"/>
</dbReference>
<keyword evidence="1" id="KW-1133">Transmembrane helix</keyword>
<feature type="transmembrane region" description="Helical" evidence="1">
    <location>
        <begin position="6"/>
        <end position="25"/>
    </location>
</feature>